<comment type="caution">
    <text evidence="1">The sequence shown here is derived from an EMBL/GenBank/DDBJ whole genome shotgun (WGS) entry which is preliminary data.</text>
</comment>
<sequence length="60" mass="6543">MCFIYFQGGSCKITGQALSLAFDPTGATLWVGDDKGSLSSFNVDLAHGKLIRTRRWVSFA</sequence>
<proteinExistence type="predicted"/>
<gene>
    <name evidence="1" type="ORF">DPMN_035272</name>
</gene>
<reference evidence="1" key="1">
    <citation type="journal article" date="2019" name="bioRxiv">
        <title>The Genome of the Zebra Mussel, Dreissena polymorpha: A Resource for Invasive Species Research.</title>
        <authorList>
            <person name="McCartney M.A."/>
            <person name="Auch B."/>
            <person name="Kono T."/>
            <person name="Mallez S."/>
            <person name="Zhang Y."/>
            <person name="Obille A."/>
            <person name="Becker A."/>
            <person name="Abrahante J.E."/>
            <person name="Garbe J."/>
            <person name="Badalamenti J.P."/>
            <person name="Herman A."/>
            <person name="Mangelson H."/>
            <person name="Liachko I."/>
            <person name="Sullivan S."/>
            <person name="Sone E.D."/>
            <person name="Koren S."/>
            <person name="Silverstein K.A.T."/>
            <person name="Beckman K.B."/>
            <person name="Gohl D.M."/>
        </authorList>
    </citation>
    <scope>NUCLEOTIDE SEQUENCE</scope>
    <source>
        <strain evidence="1">Duluth1</strain>
        <tissue evidence="1">Whole animal</tissue>
    </source>
</reference>
<organism evidence="1 2">
    <name type="scientific">Dreissena polymorpha</name>
    <name type="common">Zebra mussel</name>
    <name type="synonym">Mytilus polymorpha</name>
    <dbReference type="NCBI Taxonomy" id="45954"/>
    <lineage>
        <taxon>Eukaryota</taxon>
        <taxon>Metazoa</taxon>
        <taxon>Spiralia</taxon>
        <taxon>Lophotrochozoa</taxon>
        <taxon>Mollusca</taxon>
        <taxon>Bivalvia</taxon>
        <taxon>Autobranchia</taxon>
        <taxon>Heteroconchia</taxon>
        <taxon>Euheterodonta</taxon>
        <taxon>Imparidentia</taxon>
        <taxon>Neoheterodontei</taxon>
        <taxon>Myida</taxon>
        <taxon>Dreissenoidea</taxon>
        <taxon>Dreissenidae</taxon>
        <taxon>Dreissena</taxon>
    </lineage>
</organism>
<reference evidence="1" key="2">
    <citation type="submission" date="2020-11" db="EMBL/GenBank/DDBJ databases">
        <authorList>
            <person name="McCartney M.A."/>
            <person name="Auch B."/>
            <person name="Kono T."/>
            <person name="Mallez S."/>
            <person name="Becker A."/>
            <person name="Gohl D.M."/>
            <person name="Silverstein K.A.T."/>
            <person name="Koren S."/>
            <person name="Bechman K.B."/>
            <person name="Herman A."/>
            <person name="Abrahante J.E."/>
            <person name="Garbe J."/>
        </authorList>
    </citation>
    <scope>NUCLEOTIDE SEQUENCE</scope>
    <source>
        <strain evidence="1">Duluth1</strain>
        <tissue evidence="1">Whole animal</tissue>
    </source>
</reference>
<name>A0A9D4M965_DREPO</name>
<dbReference type="AlphaFoldDB" id="A0A9D4M965"/>
<keyword evidence="2" id="KW-1185">Reference proteome</keyword>
<dbReference type="Proteomes" id="UP000828390">
    <property type="component" value="Unassembled WGS sequence"/>
</dbReference>
<dbReference type="EMBL" id="JAIWYP010000002">
    <property type="protein sequence ID" value="KAH3872059.1"/>
    <property type="molecule type" value="Genomic_DNA"/>
</dbReference>
<accession>A0A9D4M965</accession>
<protein>
    <submittedName>
        <fullName evidence="1">Uncharacterized protein</fullName>
    </submittedName>
</protein>
<evidence type="ECO:0000313" key="1">
    <source>
        <dbReference type="EMBL" id="KAH3872059.1"/>
    </source>
</evidence>
<evidence type="ECO:0000313" key="2">
    <source>
        <dbReference type="Proteomes" id="UP000828390"/>
    </source>
</evidence>